<dbReference type="FunFam" id="3.30.70.270:FF:000001">
    <property type="entry name" value="Diguanylate cyclase domain protein"/>
    <property type="match status" value="1"/>
</dbReference>
<reference evidence="4 5" key="1">
    <citation type="submission" date="2020-04" db="EMBL/GenBank/DDBJ databases">
        <authorList>
            <person name="De Canck E."/>
        </authorList>
    </citation>
    <scope>NUCLEOTIDE SEQUENCE [LARGE SCALE GENOMIC DNA]</scope>
    <source>
        <strain evidence="4 5">LMG 26858</strain>
    </source>
</reference>
<dbReference type="Pfam" id="PF08447">
    <property type="entry name" value="PAS_3"/>
    <property type="match status" value="2"/>
</dbReference>
<organism evidence="4 5">
    <name type="scientific">Achromobacter anxifer</name>
    <dbReference type="NCBI Taxonomy" id="1287737"/>
    <lineage>
        <taxon>Bacteria</taxon>
        <taxon>Pseudomonadati</taxon>
        <taxon>Pseudomonadota</taxon>
        <taxon>Betaproteobacteria</taxon>
        <taxon>Burkholderiales</taxon>
        <taxon>Alcaligenaceae</taxon>
        <taxon>Achromobacter</taxon>
    </lineage>
</organism>
<dbReference type="GO" id="GO:0003824">
    <property type="term" value="F:catalytic activity"/>
    <property type="evidence" value="ECO:0007669"/>
    <property type="project" value="UniProtKB-ARBA"/>
</dbReference>
<name>A0A6S7ELQ8_9BURK</name>
<dbReference type="PROSITE" id="PS50112">
    <property type="entry name" value="PAS"/>
    <property type="match status" value="1"/>
</dbReference>
<feature type="domain" description="PAC" evidence="2">
    <location>
        <begin position="215"/>
        <end position="268"/>
    </location>
</feature>
<dbReference type="InterPro" id="IPR043128">
    <property type="entry name" value="Rev_trsase/Diguanyl_cyclase"/>
</dbReference>
<dbReference type="NCBIfam" id="TIGR00229">
    <property type="entry name" value="sensory_box"/>
    <property type="match status" value="1"/>
</dbReference>
<dbReference type="PANTHER" id="PTHR46663">
    <property type="entry name" value="DIGUANYLATE CYCLASE DGCT-RELATED"/>
    <property type="match status" value="1"/>
</dbReference>
<dbReference type="InterPro" id="IPR000160">
    <property type="entry name" value="GGDEF_dom"/>
</dbReference>
<dbReference type="Gene3D" id="3.30.450.40">
    <property type="match status" value="1"/>
</dbReference>
<evidence type="ECO:0000259" key="1">
    <source>
        <dbReference type="PROSITE" id="PS50112"/>
    </source>
</evidence>
<evidence type="ECO:0000313" key="5">
    <source>
        <dbReference type="Proteomes" id="UP000494117"/>
    </source>
</evidence>
<dbReference type="CDD" id="cd01949">
    <property type="entry name" value="GGDEF"/>
    <property type="match status" value="1"/>
</dbReference>
<dbReference type="InterPro" id="IPR052163">
    <property type="entry name" value="DGC-Regulatory_Protein"/>
</dbReference>
<dbReference type="SUPFAM" id="SSF55781">
    <property type="entry name" value="GAF domain-like"/>
    <property type="match status" value="1"/>
</dbReference>
<evidence type="ECO:0008006" key="6">
    <source>
        <dbReference type="Google" id="ProtNLM"/>
    </source>
</evidence>
<dbReference type="EMBL" id="CADILG010000047">
    <property type="protein sequence ID" value="CAB3913851.1"/>
    <property type="molecule type" value="Genomic_DNA"/>
</dbReference>
<feature type="domain" description="GGDEF" evidence="3">
    <location>
        <begin position="432"/>
        <end position="566"/>
    </location>
</feature>
<dbReference type="AlphaFoldDB" id="A0A6S7ELQ8"/>
<dbReference type="Pfam" id="PF00990">
    <property type="entry name" value="GGDEF"/>
    <property type="match status" value="1"/>
</dbReference>
<dbReference type="SMART" id="SM00267">
    <property type="entry name" value="GGDEF"/>
    <property type="match status" value="1"/>
</dbReference>
<dbReference type="InterPro" id="IPR029787">
    <property type="entry name" value="Nucleotide_cyclase"/>
</dbReference>
<dbReference type="PROSITE" id="PS50113">
    <property type="entry name" value="PAC"/>
    <property type="match status" value="2"/>
</dbReference>
<dbReference type="InterPro" id="IPR013655">
    <property type="entry name" value="PAS_fold_3"/>
</dbReference>
<dbReference type="InterPro" id="IPR000700">
    <property type="entry name" value="PAS-assoc_C"/>
</dbReference>
<dbReference type="Gene3D" id="3.30.70.270">
    <property type="match status" value="1"/>
</dbReference>
<dbReference type="InterPro" id="IPR029016">
    <property type="entry name" value="GAF-like_dom_sf"/>
</dbReference>
<dbReference type="InterPro" id="IPR000014">
    <property type="entry name" value="PAS"/>
</dbReference>
<gene>
    <name evidence="4" type="ORF">LMG26858_04884</name>
</gene>
<proteinExistence type="predicted"/>
<dbReference type="SUPFAM" id="SSF55785">
    <property type="entry name" value="PYP-like sensor domain (PAS domain)"/>
    <property type="match status" value="2"/>
</dbReference>
<feature type="domain" description="PAS" evidence="1">
    <location>
        <begin position="164"/>
        <end position="211"/>
    </location>
</feature>
<keyword evidence="5" id="KW-1185">Reference proteome</keyword>
<feature type="domain" description="PAC" evidence="2">
    <location>
        <begin position="348"/>
        <end position="399"/>
    </location>
</feature>
<evidence type="ECO:0000259" key="3">
    <source>
        <dbReference type="PROSITE" id="PS50887"/>
    </source>
</evidence>
<dbReference type="Proteomes" id="UP000494117">
    <property type="component" value="Unassembled WGS sequence"/>
</dbReference>
<dbReference type="SUPFAM" id="SSF55073">
    <property type="entry name" value="Nucleotide cyclase"/>
    <property type="match status" value="1"/>
</dbReference>
<dbReference type="PROSITE" id="PS50887">
    <property type="entry name" value="GGDEF"/>
    <property type="match status" value="1"/>
</dbReference>
<dbReference type="Gene3D" id="2.10.70.100">
    <property type="match status" value="1"/>
</dbReference>
<dbReference type="SMART" id="SM00086">
    <property type="entry name" value="PAC"/>
    <property type="match status" value="2"/>
</dbReference>
<dbReference type="InterPro" id="IPR035965">
    <property type="entry name" value="PAS-like_dom_sf"/>
</dbReference>
<dbReference type="InterPro" id="IPR001610">
    <property type="entry name" value="PAC"/>
</dbReference>
<dbReference type="NCBIfam" id="TIGR00254">
    <property type="entry name" value="GGDEF"/>
    <property type="match status" value="1"/>
</dbReference>
<evidence type="ECO:0000313" key="4">
    <source>
        <dbReference type="EMBL" id="CAB3913851.1"/>
    </source>
</evidence>
<dbReference type="Gene3D" id="3.30.450.20">
    <property type="entry name" value="PAS domain"/>
    <property type="match status" value="2"/>
</dbReference>
<protein>
    <recommendedName>
        <fullName evidence="6">Diguanylate cyclase</fullName>
    </recommendedName>
</protein>
<sequence length="570" mass="62684">MPTPGDVSPVSARAGCAENVQTGLDGPLDRLARLARRHFGVDMALVACSDADGVWQAQAGALPACGAESGSLPFSVDCPLRAADGRQLGTFRLLHGQARDFGDDERDALRDFAELAAAAMEKRQALAAERAAEDGWRVEARNLSMAIAGSGTGIWDRNVVTGEITYSPGWKALLGFSEAEVSNRIEDSYKRLHPEDADYVRAAMQAHFDGKTESYEVEHRILCKDGSYKWICSRGKVVSRDAQGRALRMMGTTTDISAMRAMSERLRRTADLLVNLTDAVPGMVFQCGQRPEGGSRFLYVSAGIWDMFELMPYDVHTTPAAIEQRVHPEDVANYHASLRAAAAACVPWHLEFRVCLPEQGVRWRQGDASPRQGPDGTVVWHGFVTDITDRKRADFELRELAATDALTTLPNRRHFMSRIAAELARIKRQGSDCAAVLMCDLDHFKRINDTWGHAIGDGVLQHFANTLRAQLRAVDLVGRIGGEEFAVVLPDTDIERAHAFATRVQQRIAAAPYTLGDDRHIPLTVSIGISTMHTLDADAELALSRSDRALYYAKQRGRNRIESAPSVFSR</sequence>
<evidence type="ECO:0000259" key="2">
    <source>
        <dbReference type="PROSITE" id="PS50113"/>
    </source>
</evidence>
<accession>A0A6S7ELQ8</accession>
<dbReference type="PANTHER" id="PTHR46663:SF4">
    <property type="entry name" value="DIGUANYLATE CYCLASE DGCT-RELATED"/>
    <property type="match status" value="1"/>
</dbReference>
<dbReference type="CDD" id="cd00130">
    <property type="entry name" value="PAS"/>
    <property type="match status" value="1"/>
</dbReference>